<dbReference type="GO" id="GO:0006397">
    <property type="term" value="P:mRNA processing"/>
    <property type="evidence" value="ECO:0007669"/>
    <property type="project" value="UniProtKB-KW"/>
</dbReference>
<keyword evidence="7" id="KW-0539">Nucleus</keyword>
<evidence type="ECO:0000256" key="10">
    <source>
        <dbReference type="PIRNR" id="PIRNR017250"/>
    </source>
</evidence>
<dbReference type="Proteomes" id="UP001152795">
    <property type="component" value="Unassembled WGS sequence"/>
</dbReference>
<feature type="region of interest" description="Disordered" evidence="12">
    <location>
        <begin position="205"/>
        <end position="224"/>
    </location>
</feature>
<dbReference type="AlphaFoldDB" id="A0A6S7G692"/>
<dbReference type="CDD" id="cd22363">
    <property type="entry name" value="tRNA-intron_lyase_C"/>
    <property type="match status" value="1"/>
</dbReference>
<feature type="compositionally biased region" description="Basic and acidic residues" evidence="12">
    <location>
        <begin position="168"/>
        <end position="186"/>
    </location>
</feature>
<keyword evidence="16" id="KW-1185">Reference proteome</keyword>
<comment type="subcellular location">
    <subcellularLocation>
        <location evidence="1">Nucleus</location>
        <location evidence="1">Nucleolus</location>
    </subcellularLocation>
</comment>
<dbReference type="GO" id="GO:0000214">
    <property type="term" value="C:tRNA-intron endonuclease complex"/>
    <property type="evidence" value="ECO:0007669"/>
    <property type="project" value="UniProtKB-UniRule"/>
</dbReference>
<dbReference type="GO" id="GO:0003676">
    <property type="term" value="F:nucleic acid binding"/>
    <property type="evidence" value="ECO:0007669"/>
    <property type="project" value="InterPro"/>
</dbReference>
<reference evidence="15" key="1">
    <citation type="submission" date="2020-04" db="EMBL/GenBank/DDBJ databases">
        <authorList>
            <person name="Alioto T."/>
            <person name="Alioto T."/>
            <person name="Gomez Garrido J."/>
        </authorList>
    </citation>
    <scope>NUCLEOTIDE SEQUENCE</scope>
    <source>
        <strain evidence="15">A484AB</strain>
    </source>
</reference>
<keyword evidence="11" id="KW-0175">Coiled coil</keyword>
<evidence type="ECO:0000313" key="15">
    <source>
        <dbReference type="EMBL" id="CAB3984397.1"/>
    </source>
</evidence>
<dbReference type="EC" id="4.6.1.16" evidence="3 10"/>
<organism evidence="15 16">
    <name type="scientific">Paramuricea clavata</name>
    <name type="common">Red gorgonian</name>
    <name type="synonym">Violescent sea-whip</name>
    <dbReference type="NCBI Taxonomy" id="317549"/>
    <lineage>
        <taxon>Eukaryota</taxon>
        <taxon>Metazoa</taxon>
        <taxon>Cnidaria</taxon>
        <taxon>Anthozoa</taxon>
        <taxon>Octocorallia</taxon>
        <taxon>Malacalcyonacea</taxon>
        <taxon>Plexauridae</taxon>
        <taxon>Paramuricea</taxon>
    </lineage>
</organism>
<keyword evidence="15" id="KW-0255">Endonuclease</keyword>
<name>A0A6S7G692_PARCT</name>
<comment type="similarity">
    <text evidence="2 10">Belongs to the tRNA-intron endonuclease family.</text>
</comment>
<evidence type="ECO:0000256" key="8">
    <source>
        <dbReference type="ARBA" id="ARBA00064779"/>
    </source>
</evidence>
<dbReference type="PANTHER" id="PTHR13070:SF0">
    <property type="entry name" value="TRNA-SPLICING ENDONUCLEASE SUBUNIT SEN34"/>
    <property type="match status" value="1"/>
</dbReference>
<feature type="compositionally biased region" description="Polar residues" evidence="12">
    <location>
        <begin position="206"/>
        <end position="224"/>
    </location>
</feature>
<gene>
    <name evidence="15" type="ORF">PACLA_8A049515</name>
</gene>
<dbReference type="InterPro" id="IPR059049">
    <property type="entry name" value="TSEN34_N"/>
</dbReference>
<keyword evidence="5 10" id="KW-0819">tRNA processing</keyword>
<evidence type="ECO:0000256" key="5">
    <source>
        <dbReference type="ARBA" id="ARBA00022694"/>
    </source>
</evidence>
<evidence type="ECO:0000256" key="4">
    <source>
        <dbReference type="ARBA" id="ARBA00022664"/>
    </source>
</evidence>
<feature type="domain" description="tRNA intron endonuclease catalytic" evidence="13">
    <location>
        <begin position="262"/>
        <end position="343"/>
    </location>
</feature>
<evidence type="ECO:0000256" key="11">
    <source>
        <dbReference type="SAM" id="Coils"/>
    </source>
</evidence>
<dbReference type="Pfam" id="PF26577">
    <property type="entry name" value="TSEN34_N"/>
    <property type="match status" value="1"/>
</dbReference>
<dbReference type="GO" id="GO:0000379">
    <property type="term" value="P:tRNA-type intron splice site recognition and cleavage"/>
    <property type="evidence" value="ECO:0007669"/>
    <property type="project" value="UniProtKB-UniRule"/>
</dbReference>
<comment type="function">
    <text evidence="10">Constitutes one of the two catalytic subunit of the tRNA-splicing endonuclease complex, a complex responsible for identification and cleavage of the splice sites in pre-tRNA. It cleaves pre-tRNA at the 5'- and 3'-splice sites to release the intron. The products are an intron and two tRNA half-molecules bearing 2',3'-cyclic phosphate and 5'-OH termini. There are no conserved sequences at the splice sites, but the intron is invariably located at the same site in the gene, placing the splice sites an invariant distance from the constant structural features of the tRNA body.</text>
</comment>
<dbReference type="InterPro" id="IPR011856">
    <property type="entry name" value="tRNA_endonuc-like_dom_sf"/>
</dbReference>
<feature type="domain" description="TSEN34 N-terminal" evidence="14">
    <location>
        <begin position="16"/>
        <end position="83"/>
    </location>
</feature>
<dbReference type="PANTHER" id="PTHR13070">
    <property type="entry name" value="TRNA-SPLICING ENDONUCLEASE SUBUNIT SEN34-RELATED"/>
    <property type="match status" value="1"/>
</dbReference>
<evidence type="ECO:0000256" key="9">
    <source>
        <dbReference type="ARBA" id="ARBA00070870"/>
    </source>
</evidence>
<accession>A0A6S7G692</accession>
<keyword evidence="15" id="KW-0378">Hydrolase</keyword>
<comment type="subunit">
    <text evidence="8">tRNA splicing endonuclease is a heterotetramer composed of TSEN2, TSEN15, TSEN34/LENG5 and TSEN54. tRNA splicing endonuclease complex also contains proteins of the pre-mRNA 3'-end processing machinery such as CLP1, CPSF1, CPSF4 and CSTF2.</text>
</comment>
<feature type="coiled-coil region" evidence="11">
    <location>
        <begin position="95"/>
        <end position="129"/>
    </location>
</feature>
<evidence type="ECO:0000259" key="14">
    <source>
        <dbReference type="Pfam" id="PF26577"/>
    </source>
</evidence>
<feature type="region of interest" description="Disordered" evidence="12">
    <location>
        <begin position="134"/>
        <end position="195"/>
    </location>
</feature>
<protein>
    <recommendedName>
        <fullName evidence="9 10">tRNA-splicing endonuclease subunit Sen34</fullName>
        <ecNumber evidence="3 10">4.6.1.16</ecNumber>
    </recommendedName>
</protein>
<sequence length="352" mass="40153">MEDNHEECGEKQEKILLFLSNQEIFVWDKEAVMMLRRKCRIVGSLVGSLPSKPRQNLVFSLPLVLLPEEARLLLDKNIARIVESDITRPSQEIVHKFQDERRTSIQEQIERLEELKQQKLADFAEIIEEGRERVDRKRRISSQNSSGKVPRIETEEKQSFMESSSVRWSDDIPKKLSSEDIHRSSESTDSSTQQQLKNMDILSEDANGSAQKQSEDISGSSENTDEINLQDSTLVCVSTKSKLLRTKDVYWNFPETEIEQVRCKVFSDLWQKGYFITNGNKFGGDYLVYPGDPLRFHSHFIVKILPCGERLTGLDLVSVGRLGSTVKKTSVLASVDSSGKVIYTSVQWSGFV</sequence>
<evidence type="ECO:0000256" key="7">
    <source>
        <dbReference type="ARBA" id="ARBA00023242"/>
    </source>
</evidence>
<dbReference type="GO" id="GO:0000213">
    <property type="term" value="F:tRNA-intron lyase activity"/>
    <property type="evidence" value="ECO:0007669"/>
    <property type="project" value="UniProtKB-UniRule"/>
</dbReference>
<dbReference type="Gene3D" id="3.40.1350.10">
    <property type="match status" value="1"/>
</dbReference>
<keyword evidence="15" id="KW-0540">Nuclease</keyword>
<dbReference type="SUPFAM" id="SSF53032">
    <property type="entry name" value="tRNA-intron endonuclease catalytic domain-like"/>
    <property type="match status" value="1"/>
</dbReference>
<keyword evidence="4" id="KW-0507">mRNA processing</keyword>
<dbReference type="InterPro" id="IPR036167">
    <property type="entry name" value="tRNA_intron_Endo_cat-like_sf"/>
</dbReference>
<dbReference type="OrthoDB" id="48041at2759"/>
<dbReference type="InterPro" id="IPR006677">
    <property type="entry name" value="tRNA_intron_Endonuc_cat-like"/>
</dbReference>
<dbReference type="PIRSF" id="PIRSF017250">
    <property type="entry name" value="tRNA_splic_SEN34"/>
    <property type="match status" value="1"/>
</dbReference>
<evidence type="ECO:0000256" key="3">
    <source>
        <dbReference type="ARBA" id="ARBA00012573"/>
    </source>
</evidence>
<dbReference type="Pfam" id="PF01974">
    <property type="entry name" value="tRNA_int_endo"/>
    <property type="match status" value="1"/>
</dbReference>
<comment type="caution">
    <text evidence="15">The sequence shown here is derived from an EMBL/GenBank/DDBJ whole genome shotgun (WGS) entry which is preliminary data.</text>
</comment>
<dbReference type="EMBL" id="CACRXK020000734">
    <property type="protein sequence ID" value="CAB3984397.1"/>
    <property type="molecule type" value="Genomic_DNA"/>
</dbReference>
<dbReference type="GO" id="GO:0005730">
    <property type="term" value="C:nucleolus"/>
    <property type="evidence" value="ECO:0007669"/>
    <property type="project" value="UniProtKB-SubCell"/>
</dbReference>
<evidence type="ECO:0000256" key="2">
    <source>
        <dbReference type="ARBA" id="ARBA00008078"/>
    </source>
</evidence>
<keyword evidence="6 10" id="KW-0456">Lyase</keyword>
<evidence type="ECO:0000256" key="1">
    <source>
        <dbReference type="ARBA" id="ARBA00004604"/>
    </source>
</evidence>
<proteinExistence type="inferred from homology"/>
<dbReference type="FunFam" id="3.40.1350.10:FF:000002">
    <property type="entry name" value="tRNA-splicing endonuclease subunit Sen34"/>
    <property type="match status" value="1"/>
</dbReference>
<feature type="compositionally biased region" description="Basic and acidic residues" evidence="12">
    <location>
        <begin position="150"/>
        <end position="159"/>
    </location>
</feature>
<evidence type="ECO:0000256" key="6">
    <source>
        <dbReference type="ARBA" id="ARBA00023239"/>
    </source>
</evidence>
<dbReference type="InterPro" id="IPR016690">
    <property type="entry name" value="TSEN34"/>
</dbReference>
<evidence type="ECO:0000259" key="13">
    <source>
        <dbReference type="Pfam" id="PF01974"/>
    </source>
</evidence>
<evidence type="ECO:0000256" key="12">
    <source>
        <dbReference type="SAM" id="MobiDB-lite"/>
    </source>
</evidence>
<evidence type="ECO:0000313" key="16">
    <source>
        <dbReference type="Proteomes" id="UP001152795"/>
    </source>
</evidence>